<sequence length="396" mass="46434">MLVALDACGKKCDLRQLSMVEGKKNLPGNYRCPCCKKAVILKNGLTRRAHFAHKSIKECATFSEGETAEHLLGKKLLADWCDKNQKPYELEAYLPRLKQRPDMLLSQKIVIEFQCSSLPLARLVKRTNNYLKNDYHVIWLVGRQFFVTKKLTRLQKAMINFSRRLGFYLWELDVIKQEVRCVYQIEERLISKEVIKSYKKWPLGSCSLATCFTFPEKAKIYQQRLYNITTEVDEIKSKINLGLAYKNLNYLHLQERCYLSQTYLQYFPYGYFGLLTDNLISADSTLLWWLQIIDYFNHHSSNRLEIAKEQLAKGLLTNQNYQIMPMIDCQEIIYNFVLQAIKQLAQQGIIQIDEKMVRVLTIPIFLDSRVSPYKHQDFNNKTMSLKSCIPYENVLL</sequence>
<feature type="domain" description="Competence protein CoiA nuclease-like" evidence="1">
    <location>
        <begin position="66"/>
        <end position="212"/>
    </location>
</feature>
<feature type="domain" description="Competence protein CoiA-like N-terminal" evidence="2">
    <location>
        <begin position="28"/>
        <end position="61"/>
    </location>
</feature>
<evidence type="ECO:0000313" key="3">
    <source>
        <dbReference type="EMBL" id="WEG73696.1"/>
    </source>
</evidence>
<accession>A0AAF0I894</accession>
<protein>
    <submittedName>
        <fullName evidence="3">Competence protein CoiA family protein</fullName>
    </submittedName>
</protein>
<organism evidence="3 4">
    <name type="scientific">Vagococcus intermedius</name>
    <dbReference type="NCBI Taxonomy" id="2991418"/>
    <lineage>
        <taxon>Bacteria</taxon>
        <taxon>Bacillati</taxon>
        <taxon>Bacillota</taxon>
        <taxon>Bacilli</taxon>
        <taxon>Lactobacillales</taxon>
        <taxon>Enterococcaceae</taxon>
        <taxon>Vagococcus</taxon>
    </lineage>
</organism>
<dbReference type="Pfam" id="PF06054">
    <property type="entry name" value="CoiA_nuc"/>
    <property type="match status" value="1"/>
</dbReference>
<evidence type="ECO:0000313" key="4">
    <source>
        <dbReference type="Proteomes" id="UP001179647"/>
    </source>
</evidence>
<dbReference type="RefSeq" id="WP_275469496.1">
    <property type="nucleotide sequence ID" value="NZ_CP110232.1"/>
</dbReference>
<dbReference type="InterPro" id="IPR010330">
    <property type="entry name" value="CoiA_nuc"/>
</dbReference>
<name>A0AAF0I894_9ENTE</name>
<dbReference type="KEGG" id="vie:OL234_01950"/>
<keyword evidence="4" id="KW-1185">Reference proteome</keyword>
<proteinExistence type="predicted"/>
<dbReference type="Pfam" id="PF25164">
    <property type="entry name" value="CoiA_N"/>
    <property type="match status" value="1"/>
</dbReference>
<gene>
    <name evidence="3" type="ORF">OL234_01950</name>
</gene>
<dbReference type="AlphaFoldDB" id="A0AAF0I894"/>
<dbReference type="InterPro" id="IPR057253">
    <property type="entry name" value="CoiA-like_N"/>
</dbReference>
<evidence type="ECO:0000259" key="1">
    <source>
        <dbReference type="Pfam" id="PF06054"/>
    </source>
</evidence>
<dbReference type="Proteomes" id="UP001179647">
    <property type="component" value="Chromosome"/>
</dbReference>
<dbReference type="EMBL" id="CP110232">
    <property type="protein sequence ID" value="WEG73696.1"/>
    <property type="molecule type" value="Genomic_DNA"/>
</dbReference>
<evidence type="ECO:0000259" key="2">
    <source>
        <dbReference type="Pfam" id="PF25164"/>
    </source>
</evidence>
<reference evidence="3" key="1">
    <citation type="submission" date="2022-10" db="EMBL/GenBank/DDBJ databases">
        <title>Vagococcus sp. isolated from poultry meat.</title>
        <authorList>
            <person name="Johansson P."/>
            <person name="Bjorkroth J."/>
        </authorList>
    </citation>
    <scope>NUCLEOTIDE SEQUENCE</scope>
    <source>
        <strain evidence="3">STAA11</strain>
    </source>
</reference>